<dbReference type="Proteomes" id="UP000799753">
    <property type="component" value="Unassembled WGS sequence"/>
</dbReference>
<protein>
    <submittedName>
        <fullName evidence="5">NAD(P)-binding protein</fullName>
    </submittedName>
</protein>
<name>A0A6A6RPQ1_9PLEO</name>
<accession>A0A6A6RPQ1</accession>
<evidence type="ECO:0000256" key="4">
    <source>
        <dbReference type="SAM" id="MobiDB-lite"/>
    </source>
</evidence>
<dbReference type="EMBL" id="MU006801">
    <property type="protein sequence ID" value="KAF2636014.1"/>
    <property type="molecule type" value="Genomic_DNA"/>
</dbReference>
<feature type="region of interest" description="Disordered" evidence="4">
    <location>
        <begin position="226"/>
        <end position="249"/>
    </location>
</feature>
<dbReference type="InterPro" id="IPR002347">
    <property type="entry name" value="SDR_fam"/>
</dbReference>
<dbReference type="PANTHER" id="PTHR43618">
    <property type="entry name" value="7-ALPHA-HYDROXYSTEROID DEHYDROGENASE"/>
    <property type="match status" value="1"/>
</dbReference>
<evidence type="ECO:0000256" key="1">
    <source>
        <dbReference type="ARBA" id="ARBA00006484"/>
    </source>
</evidence>
<feature type="compositionally biased region" description="Basic and acidic residues" evidence="4">
    <location>
        <begin position="227"/>
        <end position="249"/>
    </location>
</feature>
<comment type="similarity">
    <text evidence="1">Belongs to the short-chain dehydrogenases/reductases (SDR) family.</text>
</comment>
<dbReference type="PRINTS" id="PR00081">
    <property type="entry name" value="GDHRDH"/>
</dbReference>
<proteinExistence type="inferred from homology"/>
<dbReference type="GO" id="GO:0016491">
    <property type="term" value="F:oxidoreductase activity"/>
    <property type="evidence" value="ECO:0007669"/>
    <property type="project" value="UniProtKB-KW"/>
</dbReference>
<dbReference type="Pfam" id="PF13561">
    <property type="entry name" value="adh_short_C2"/>
    <property type="match status" value="1"/>
</dbReference>
<keyword evidence="2" id="KW-0521">NADP</keyword>
<evidence type="ECO:0000256" key="3">
    <source>
        <dbReference type="ARBA" id="ARBA00023002"/>
    </source>
</evidence>
<dbReference type="PANTHER" id="PTHR43618:SF1">
    <property type="entry name" value="SHORT CHAIN DEHYDROGENASE_REDUCTASE"/>
    <property type="match status" value="1"/>
</dbReference>
<evidence type="ECO:0000256" key="2">
    <source>
        <dbReference type="ARBA" id="ARBA00022857"/>
    </source>
</evidence>
<dbReference type="InterPro" id="IPR052178">
    <property type="entry name" value="Sec_Metab_Biosynth_SDR"/>
</dbReference>
<dbReference type="OrthoDB" id="2962696at2759"/>
<evidence type="ECO:0000313" key="6">
    <source>
        <dbReference type="Proteomes" id="UP000799753"/>
    </source>
</evidence>
<sequence>MASTTDLKVETLFSVKDYVCVITGGGSGIGLMAAQALAANGAKVYITGRRLEALENAAKSHTPNGGGQIIPLGPCDVTKKEDLEKFYQELSKREKYINLLITSAGISGEKAEPDSSNASELKDKLWNNESFSGWNETYSTDVTSVYFTTVALLPLLQAGTESHGHLSASVIVISSMSGIMRHAQGHFSYNAAKGGTVHLTKLMSAEFQKIRVRVNSIAPGYFPSEMTAKESDDNQKSHVPDETIQEKGHVPMERAGSDQEMAQAVLFLTKNSYVNGEIIAVDGGVLNVVAGR</sequence>
<dbReference type="AlphaFoldDB" id="A0A6A6RPQ1"/>
<dbReference type="SUPFAM" id="SSF51735">
    <property type="entry name" value="NAD(P)-binding Rossmann-fold domains"/>
    <property type="match status" value="1"/>
</dbReference>
<gene>
    <name evidence="5" type="ORF">P280DRAFT_410484</name>
</gene>
<dbReference type="Gene3D" id="3.40.50.720">
    <property type="entry name" value="NAD(P)-binding Rossmann-like Domain"/>
    <property type="match status" value="1"/>
</dbReference>
<keyword evidence="6" id="KW-1185">Reference proteome</keyword>
<organism evidence="5 6">
    <name type="scientific">Massarina eburnea CBS 473.64</name>
    <dbReference type="NCBI Taxonomy" id="1395130"/>
    <lineage>
        <taxon>Eukaryota</taxon>
        <taxon>Fungi</taxon>
        <taxon>Dikarya</taxon>
        <taxon>Ascomycota</taxon>
        <taxon>Pezizomycotina</taxon>
        <taxon>Dothideomycetes</taxon>
        <taxon>Pleosporomycetidae</taxon>
        <taxon>Pleosporales</taxon>
        <taxon>Massarineae</taxon>
        <taxon>Massarinaceae</taxon>
        <taxon>Massarina</taxon>
    </lineage>
</organism>
<dbReference type="InterPro" id="IPR036291">
    <property type="entry name" value="NAD(P)-bd_dom_sf"/>
</dbReference>
<evidence type="ECO:0000313" key="5">
    <source>
        <dbReference type="EMBL" id="KAF2636014.1"/>
    </source>
</evidence>
<reference evidence="5" key="1">
    <citation type="journal article" date="2020" name="Stud. Mycol.">
        <title>101 Dothideomycetes genomes: a test case for predicting lifestyles and emergence of pathogens.</title>
        <authorList>
            <person name="Haridas S."/>
            <person name="Albert R."/>
            <person name="Binder M."/>
            <person name="Bloem J."/>
            <person name="Labutti K."/>
            <person name="Salamov A."/>
            <person name="Andreopoulos B."/>
            <person name="Baker S."/>
            <person name="Barry K."/>
            <person name="Bills G."/>
            <person name="Bluhm B."/>
            <person name="Cannon C."/>
            <person name="Castanera R."/>
            <person name="Culley D."/>
            <person name="Daum C."/>
            <person name="Ezra D."/>
            <person name="Gonzalez J."/>
            <person name="Henrissat B."/>
            <person name="Kuo A."/>
            <person name="Liang C."/>
            <person name="Lipzen A."/>
            <person name="Lutzoni F."/>
            <person name="Magnuson J."/>
            <person name="Mondo S."/>
            <person name="Nolan M."/>
            <person name="Ohm R."/>
            <person name="Pangilinan J."/>
            <person name="Park H.-J."/>
            <person name="Ramirez L."/>
            <person name="Alfaro M."/>
            <person name="Sun H."/>
            <person name="Tritt A."/>
            <person name="Yoshinaga Y."/>
            <person name="Zwiers L.-H."/>
            <person name="Turgeon B."/>
            <person name="Goodwin S."/>
            <person name="Spatafora J."/>
            <person name="Crous P."/>
            <person name="Grigoriev I."/>
        </authorList>
    </citation>
    <scope>NUCLEOTIDE SEQUENCE</scope>
    <source>
        <strain evidence="5">CBS 473.64</strain>
    </source>
</reference>
<keyword evidence="3" id="KW-0560">Oxidoreductase</keyword>